<keyword evidence="2" id="KW-1185">Reference proteome</keyword>
<reference evidence="1" key="2">
    <citation type="submission" date="2014-06" db="EMBL/GenBank/DDBJ databases">
        <title>Draft genome sequence of Eubacterium siraeum (DSM 15702).</title>
        <authorList>
            <person name="Sudarsanam P."/>
            <person name="Ley R."/>
            <person name="Guruge J."/>
            <person name="Turnbaugh P.J."/>
            <person name="Mahowald M."/>
            <person name="Liep D."/>
            <person name="Gordon J."/>
        </authorList>
    </citation>
    <scope>NUCLEOTIDE SEQUENCE</scope>
    <source>
        <strain evidence="1">DSM 15702</strain>
    </source>
</reference>
<evidence type="ECO:0000313" key="2">
    <source>
        <dbReference type="Proteomes" id="UP000005326"/>
    </source>
</evidence>
<gene>
    <name evidence="1" type="ORF">EUBSIR_01911</name>
</gene>
<dbReference type="Proteomes" id="UP000005326">
    <property type="component" value="Unassembled WGS sequence"/>
</dbReference>
<name>B0MPV8_9FIRM</name>
<dbReference type="AlphaFoldDB" id="B0MPV8"/>
<evidence type="ECO:0000313" key="1">
    <source>
        <dbReference type="EMBL" id="EDS00236.1"/>
    </source>
</evidence>
<protein>
    <submittedName>
        <fullName evidence="1">Uncharacterized protein</fullName>
    </submittedName>
</protein>
<proteinExistence type="predicted"/>
<dbReference type="EMBL" id="ABCA03000050">
    <property type="protein sequence ID" value="EDS00236.1"/>
    <property type="molecule type" value="Genomic_DNA"/>
</dbReference>
<accession>B0MPV8</accession>
<comment type="caution">
    <text evidence="1">The sequence shown here is derived from an EMBL/GenBank/DDBJ whole genome shotgun (WGS) entry which is preliminary data.</text>
</comment>
<sequence length="102" mass="11933">MLQKARKRKRKIKIGVSYMFDYRVCNAPDSDIFLRQCKALEKNIPDLKKSEILIDIDGSQIAVYFKDGKKVTVHNSYYVGAVYIQSEFDLITFFPTKERCDK</sequence>
<organism evidence="1 2">
    <name type="scientific">[Eubacterium] siraeum DSM 15702</name>
    <dbReference type="NCBI Taxonomy" id="428128"/>
    <lineage>
        <taxon>Bacteria</taxon>
        <taxon>Bacillati</taxon>
        <taxon>Bacillota</taxon>
        <taxon>Clostridia</taxon>
        <taxon>Eubacteriales</taxon>
        <taxon>Oscillospiraceae</taxon>
        <taxon>Oscillospiraceae incertae sedis</taxon>
    </lineage>
</organism>
<reference evidence="1" key="1">
    <citation type="submission" date="2007-10" db="EMBL/GenBank/DDBJ databases">
        <authorList>
            <person name="Fulton L."/>
            <person name="Clifton S."/>
            <person name="Fulton B."/>
            <person name="Xu J."/>
            <person name="Minx P."/>
            <person name="Pepin K.H."/>
            <person name="Johnson M."/>
            <person name="Thiruvilangam P."/>
            <person name="Bhonagiri V."/>
            <person name="Nash W.E."/>
            <person name="Mardis E.R."/>
            <person name="Wilson R.K."/>
        </authorList>
    </citation>
    <scope>NUCLEOTIDE SEQUENCE [LARGE SCALE GENOMIC DNA]</scope>
    <source>
        <strain evidence="1">DSM 15702</strain>
    </source>
</reference>